<keyword evidence="7" id="KW-1185">Reference proteome</keyword>
<protein>
    <recommendedName>
        <fullName evidence="5">HTH gntR-type domain-containing protein</fullName>
    </recommendedName>
</protein>
<dbReference type="GO" id="GO:0003677">
    <property type="term" value="F:DNA binding"/>
    <property type="evidence" value="ECO:0007669"/>
    <property type="project" value="UniProtKB-KW"/>
</dbReference>
<proteinExistence type="predicted"/>
<organism evidence="6 7">
    <name type="scientific">Alsobacter soli</name>
    <dbReference type="NCBI Taxonomy" id="2109933"/>
    <lineage>
        <taxon>Bacteria</taxon>
        <taxon>Pseudomonadati</taxon>
        <taxon>Pseudomonadota</taxon>
        <taxon>Alphaproteobacteria</taxon>
        <taxon>Hyphomicrobiales</taxon>
        <taxon>Alsobacteraceae</taxon>
        <taxon>Alsobacter</taxon>
    </lineage>
</organism>
<name>A0A2T1HPW7_9HYPH</name>
<keyword evidence="1" id="KW-0805">Transcription regulation</keyword>
<dbReference type="InterPro" id="IPR000524">
    <property type="entry name" value="Tscrpt_reg_HTH_GntR"/>
</dbReference>
<dbReference type="PANTHER" id="PTHR44846:SF1">
    <property type="entry name" value="MANNOSYL-D-GLYCERATE TRANSPORT_METABOLISM SYSTEM REPRESSOR MNGR-RELATED"/>
    <property type="match status" value="1"/>
</dbReference>
<feature type="domain" description="HTH gntR-type" evidence="5">
    <location>
        <begin position="57"/>
        <end position="126"/>
    </location>
</feature>
<sequence>MRWASRFGPKISISSTLSRAGGSEMPAIPTPTKRKAAQEASSPRRPALEQTGGDGGQPLHSQIREAIRSQVREGKLVDAEGRLMTEAELVKHFGVSRITIRNAIRPLVEEGMFARERGRGTFLQSNKPENWVGRLMGFSETIRDAGFEPGARILHMGMTKTHDAGVRDALRERAVWELKRVRLADQTPIAIEHAFYPPDIGLELENRDLVSIVMYRVFEQELGLEIKEASQSISATLANETNAALLGVEPGSPLLAMERLTTGLEGRPLELLRSVYLPEYFRFSINLTRRP</sequence>
<keyword evidence="3" id="KW-0804">Transcription</keyword>
<evidence type="ECO:0000256" key="4">
    <source>
        <dbReference type="SAM" id="MobiDB-lite"/>
    </source>
</evidence>
<feature type="region of interest" description="Disordered" evidence="4">
    <location>
        <begin position="14"/>
        <end position="59"/>
    </location>
</feature>
<dbReference type="GO" id="GO:0045892">
    <property type="term" value="P:negative regulation of DNA-templated transcription"/>
    <property type="evidence" value="ECO:0007669"/>
    <property type="project" value="TreeGrafter"/>
</dbReference>
<evidence type="ECO:0000313" key="7">
    <source>
        <dbReference type="Proteomes" id="UP000239772"/>
    </source>
</evidence>
<dbReference type="Gene3D" id="1.10.10.10">
    <property type="entry name" value="Winged helix-like DNA-binding domain superfamily/Winged helix DNA-binding domain"/>
    <property type="match status" value="1"/>
</dbReference>
<dbReference type="SUPFAM" id="SSF46785">
    <property type="entry name" value="Winged helix' DNA-binding domain"/>
    <property type="match status" value="1"/>
</dbReference>
<dbReference type="Pfam" id="PF07702">
    <property type="entry name" value="UTRA"/>
    <property type="match status" value="1"/>
</dbReference>
<comment type="caution">
    <text evidence="6">The sequence shown here is derived from an EMBL/GenBank/DDBJ whole genome shotgun (WGS) entry which is preliminary data.</text>
</comment>
<dbReference type="InterPro" id="IPR036390">
    <property type="entry name" value="WH_DNA-bd_sf"/>
</dbReference>
<reference evidence="7" key="1">
    <citation type="submission" date="2018-03" db="EMBL/GenBank/DDBJ databases">
        <authorList>
            <person name="Sun L."/>
            <person name="Liu H."/>
            <person name="Chen W."/>
            <person name="Huang K."/>
            <person name="Liu W."/>
            <person name="Gao X."/>
        </authorList>
    </citation>
    <scope>NUCLEOTIDE SEQUENCE [LARGE SCALE GENOMIC DNA]</scope>
    <source>
        <strain evidence="7">SH9</strain>
    </source>
</reference>
<dbReference type="AlphaFoldDB" id="A0A2T1HPW7"/>
<dbReference type="InterPro" id="IPR036388">
    <property type="entry name" value="WH-like_DNA-bd_sf"/>
</dbReference>
<evidence type="ECO:0000259" key="5">
    <source>
        <dbReference type="PROSITE" id="PS50949"/>
    </source>
</evidence>
<dbReference type="Proteomes" id="UP000239772">
    <property type="component" value="Unassembled WGS sequence"/>
</dbReference>
<dbReference type="InterPro" id="IPR028978">
    <property type="entry name" value="Chorismate_lyase_/UTRA_dom_sf"/>
</dbReference>
<dbReference type="SMART" id="SM00866">
    <property type="entry name" value="UTRA"/>
    <property type="match status" value="1"/>
</dbReference>
<dbReference type="PROSITE" id="PS50949">
    <property type="entry name" value="HTH_GNTR"/>
    <property type="match status" value="1"/>
</dbReference>
<dbReference type="CDD" id="cd07377">
    <property type="entry name" value="WHTH_GntR"/>
    <property type="match status" value="1"/>
</dbReference>
<dbReference type="Gene3D" id="3.40.1410.10">
    <property type="entry name" value="Chorismate lyase-like"/>
    <property type="match status" value="1"/>
</dbReference>
<dbReference type="InterPro" id="IPR011663">
    <property type="entry name" value="UTRA"/>
</dbReference>
<dbReference type="EMBL" id="PVZS01000022">
    <property type="protein sequence ID" value="PSC03667.1"/>
    <property type="molecule type" value="Genomic_DNA"/>
</dbReference>
<dbReference type="GO" id="GO:0003700">
    <property type="term" value="F:DNA-binding transcription factor activity"/>
    <property type="evidence" value="ECO:0007669"/>
    <property type="project" value="InterPro"/>
</dbReference>
<dbReference type="InterPro" id="IPR050679">
    <property type="entry name" value="Bact_HTH_transcr_reg"/>
</dbReference>
<evidence type="ECO:0000256" key="2">
    <source>
        <dbReference type="ARBA" id="ARBA00023125"/>
    </source>
</evidence>
<accession>A0A2T1HPW7</accession>
<keyword evidence="2" id="KW-0238">DNA-binding</keyword>
<dbReference type="Pfam" id="PF00392">
    <property type="entry name" value="GntR"/>
    <property type="match status" value="1"/>
</dbReference>
<evidence type="ECO:0000256" key="3">
    <source>
        <dbReference type="ARBA" id="ARBA00023163"/>
    </source>
</evidence>
<dbReference type="PANTHER" id="PTHR44846">
    <property type="entry name" value="MANNOSYL-D-GLYCERATE TRANSPORT/METABOLISM SYSTEM REPRESSOR MNGR-RELATED"/>
    <property type="match status" value="1"/>
</dbReference>
<dbReference type="PRINTS" id="PR00035">
    <property type="entry name" value="HTHGNTR"/>
</dbReference>
<evidence type="ECO:0000256" key="1">
    <source>
        <dbReference type="ARBA" id="ARBA00023015"/>
    </source>
</evidence>
<gene>
    <name evidence="6" type="ORF">SLNSH_17950</name>
</gene>
<evidence type="ECO:0000313" key="6">
    <source>
        <dbReference type="EMBL" id="PSC03667.1"/>
    </source>
</evidence>
<dbReference type="SUPFAM" id="SSF64288">
    <property type="entry name" value="Chorismate lyase-like"/>
    <property type="match status" value="1"/>
</dbReference>
<dbReference type="SMART" id="SM00345">
    <property type="entry name" value="HTH_GNTR"/>
    <property type="match status" value="1"/>
</dbReference>